<feature type="region of interest" description="Disordered" evidence="4">
    <location>
        <begin position="190"/>
        <end position="210"/>
    </location>
</feature>
<dbReference type="GO" id="GO:0003755">
    <property type="term" value="F:peptidyl-prolyl cis-trans isomerase activity"/>
    <property type="evidence" value="ECO:0007669"/>
    <property type="project" value="UniProtKB-EC"/>
</dbReference>
<evidence type="ECO:0000313" key="7">
    <source>
        <dbReference type="Proteomes" id="UP001302249"/>
    </source>
</evidence>
<accession>A0ABZ0BD35</accession>
<dbReference type="EMBL" id="CP135076">
    <property type="protein sequence ID" value="WNO55155.1"/>
    <property type="molecule type" value="Genomic_DNA"/>
</dbReference>
<evidence type="ECO:0000256" key="2">
    <source>
        <dbReference type="ARBA" id="ARBA00023110"/>
    </source>
</evidence>
<dbReference type="PROSITE" id="PS50072">
    <property type="entry name" value="CSA_PPIASE_2"/>
    <property type="match status" value="1"/>
</dbReference>
<dbReference type="InterPro" id="IPR002130">
    <property type="entry name" value="Cyclophilin-type_PPIase_dom"/>
</dbReference>
<dbReference type="Gene3D" id="2.40.100.10">
    <property type="entry name" value="Cyclophilin-like"/>
    <property type="match status" value="1"/>
</dbReference>
<dbReference type="EC" id="5.2.1.8" evidence="1"/>
<evidence type="ECO:0000259" key="5">
    <source>
        <dbReference type="PROSITE" id="PS50072"/>
    </source>
</evidence>
<dbReference type="InterPro" id="IPR029000">
    <property type="entry name" value="Cyclophilin-like_dom_sf"/>
</dbReference>
<proteinExistence type="predicted"/>
<evidence type="ECO:0000256" key="1">
    <source>
        <dbReference type="ARBA" id="ARBA00013194"/>
    </source>
</evidence>
<feature type="domain" description="PPIase cyclophilin-type" evidence="5">
    <location>
        <begin position="22"/>
        <end position="189"/>
    </location>
</feature>
<keyword evidence="7" id="KW-1185">Reference proteome</keyword>
<reference evidence="6 7" key="1">
    <citation type="submission" date="2023-09" db="EMBL/GenBank/DDBJ databases">
        <authorList>
            <person name="Rey-Velasco X."/>
        </authorList>
    </citation>
    <scope>NUCLEOTIDE SEQUENCE [LARGE SCALE GENOMIC DNA]</scope>
    <source>
        <strain evidence="6 7">W311</strain>
    </source>
</reference>
<gene>
    <name evidence="6" type="ORF">RPR59_09105</name>
</gene>
<dbReference type="Pfam" id="PF00160">
    <property type="entry name" value="Pro_isomerase"/>
    <property type="match status" value="1"/>
</dbReference>
<dbReference type="InterPro" id="IPR044665">
    <property type="entry name" value="E_coli_cyclophilin_A-like"/>
</dbReference>
<evidence type="ECO:0000256" key="4">
    <source>
        <dbReference type="SAM" id="MobiDB-lite"/>
    </source>
</evidence>
<evidence type="ECO:0000313" key="6">
    <source>
        <dbReference type="EMBL" id="WNO55155.1"/>
    </source>
</evidence>
<evidence type="ECO:0000256" key="3">
    <source>
        <dbReference type="ARBA" id="ARBA00023235"/>
    </source>
</evidence>
<keyword evidence="3 6" id="KW-0413">Isomerase</keyword>
<keyword evidence="2" id="KW-0697">Rotamase</keyword>
<name>A0ABZ0BD35_9SPHN</name>
<dbReference type="PANTHER" id="PTHR43246">
    <property type="entry name" value="PEPTIDYL-PROLYL CIS-TRANS ISOMERASE CYP38, CHLOROPLASTIC"/>
    <property type="match status" value="1"/>
</dbReference>
<organism evidence="6 7">
    <name type="scientific">Stakelama saccharophila</name>
    <dbReference type="NCBI Taxonomy" id="3075605"/>
    <lineage>
        <taxon>Bacteria</taxon>
        <taxon>Pseudomonadati</taxon>
        <taxon>Pseudomonadota</taxon>
        <taxon>Alphaproteobacteria</taxon>
        <taxon>Sphingomonadales</taxon>
        <taxon>Sphingomonadaceae</taxon>
        <taxon>Stakelama</taxon>
    </lineage>
</organism>
<protein>
    <recommendedName>
        <fullName evidence="1">peptidylprolyl isomerase</fullName>
        <ecNumber evidence="1">5.2.1.8</ecNumber>
    </recommendedName>
</protein>
<dbReference type="Proteomes" id="UP001302249">
    <property type="component" value="Chromosome"/>
</dbReference>
<dbReference type="SUPFAM" id="SSF50891">
    <property type="entry name" value="Cyclophilin-like"/>
    <property type="match status" value="1"/>
</dbReference>
<sequence length="210" mass="22321">MPALAQDTPAPNAKGQVFVRLDTSAGPMTLAIETEKAPVTAKNFLRYVDSGRLDGRSFYRVVKVQDEFGFVQFGMDGDPKLSYPPIAHEPTIETGLHHTDGTISIARLEPGSARGEFTIVVGDNRPSFDAHPGKPRDNLGYAAFGRIVSGRDTLIKILDTPVDPDKAADSGVFKGEMPADPVKIVQARRVPAPAEVAPDLPTAAGSGASE</sequence>